<feature type="domain" description="Fibronectin type-III" evidence="3">
    <location>
        <begin position="156"/>
        <end position="255"/>
    </location>
</feature>
<sequence>MHHTVTATATKSTVSTVYTVIRFIHYCFFVIIIIFAQFIDAANPKQRIQKVPSAPRDIEVILVNASAVKISWEKPLYANGDIIGYYVYKDRLLNGEPIDDKLQRAIIYDQHKTHTLITDLEPNTEYSFRVNAFNRYGDGEFSATKKILTGGLPPSEPQTHSVNLLNYEAPLRARVDWKPPKFTYNLPINKYMIWYKPFEHVDARKLEVPGTENFVILDGLFMGRLYEINIAAENDDGIGLNATEWLTTPVGIPEAEPLNVRYEINGDQMTVSWDPPVIDQRNGNITYYQTVLTPLQPGDEKFIRNVTNSRSITYDISIPKTYTFKVAAATMKGIGPYSPVLSIDPNPAKRFMLDKTGFCISGQTNISFYLID</sequence>
<keyword evidence="2" id="KW-0812">Transmembrane</keyword>
<proteinExistence type="predicted"/>
<dbReference type="InterPro" id="IPR050964">
    <property type="entry name" value="Striated_Muscle_Regulatory"/>
</dbReference>
<dbReference type="FunFam" id="2.60.40.10:FF:000028">
    <property type="entry name" value="Neuronal cell adhesion molecule"/>
    <property type="match status" value="1"/>
</dbReference>
<evidence type="ECO:0000256" key="2">
    <source>
        <dbReference type="SAM" id="Phobius"/>
    </source>
</evidence>
<dbReference type="Proteomes" id="UP000024404">
    <property type="component" value="Unassembled WGS sequence"/>
</dbReference>
<organism evidence="4 5">
    <name type="scientific">Onchocerca volvulus</name>
    <dbReference type="NCBI Taxonomy" id="6282"/>
    <lineage>
        <taxon>Eukaryota</taxon>
        <taxon>Metazoa</taxon>
        <taxon>Ecdysozoa</taxon>
        <taxon>Nematoda</taxon>
        <taxon>Chromadorea</taxon>
        <taxon>Rhabditida</taxon>
        <taxon>Spirurina</taxon>
        <taxon>Spiruromorpha</taxon>
        <taxon>Filarioidea</taxon>
        <taxon>Onchocercidae</taxon>
        <taxon>Onchocerca</taxon>
    </lineage>
</organism>
<evidence type="ECO:0000313" key="5">
    <source>
        <dbReference type="Proteomes" id="UP000024404"/>
    </source>
</evidence>
<dbReference type="PANTHER" id="PTHR13817">
    <property type="entry name" value="TITIN"/>
    <property type="match status" value="1"/>
</dbReference>
<dbReference type="PANTHER" id="PTHR13817:SF173">
    <property type="entry name" value="FRAZZLED"/>
    <property type="match status" value="1"/>
</dbReference>
<feature type="domain" description="Fibronectin type-III" evidence="3">
    <location>
        <begin position="256"/>
        <end position="348"/>
    </location>
</feature>
<reference evidence="5" key="1">
    <citation type="submission" date="2013-10" db="EMBL/GenBank/DDBJ databases">
        <title>Genome sequencing of Onchocerca volvulus.</title>
        <authorList>
            <person name="Cotton J."/>
            <person name="Tsai J."/>
            <person name="Stanley E."/>
            <person name="Tracey A."/>
            <person name="Holroyd N."/>
            <person name="Lustigman S."/>
            <person name="Berriman M."/>
        </authorList>
    </citation>
    <scope>NUCLEOTIDE SEQUENCE</scope>
</reference>
<dbReference type="InterPro" id="IPR036116">
    <property type="entry name" value="FN3_sf"/>
</dbReference>
<accession>A0A8R1XR37</accession>
<dbReference type="SMART" id="SM00060">
    <property type="entry name" value="FN3"/>
    <property type="match status" value="3"/>
</dbReference>
<feature type="domain" description="Fibronectin type-III" evidence="3">
    <location>
        <begin position="54"/>
        <end position="155"/>
    </location>
</feature>
<evidence type="ECO:0000256" key="1">
    <source>
        <dbReference type="ARBA" id="ARBA00022737"/>
    </source>
</evidence>
<reference evidence="4" key="2">
    <citation type="submission" date="2022-06" db="UniProtKB">
        <authorList>
            <consortium name="EnsemblMetazoa"/>
        </authorList>
    </citation>
    <scope>IDENTIFICATION</scope>
</reference>
<keyword evidence="1" id="KW-0677">Repeat</keyword>
<dbReference type="AlphaFoldDB" id="A0A8R1XR37"/>
<dbReference type="PRINTS" id="PR00014">
    <property type="entry name" value="FNTYPEIII"/>
</dbReference>
<protein>
    <recommendedName>
        <fullName evidence="3">Fibronectin type-III domain-containing protein</fullName>
    </recommendedName>
</protein>
<dbReference type="EnsemblMetazoa" id="OVOC10373.1">
    <property type="protein sequence ID" value="OVOC10373.1"/>
    <property type="gene ID" value="WBGene00247182"/>
</dbReference>
<dbReference type="InterPro" id="IPR003961">
    <property type="entry name" value="FN3_dom"/>
</dbReference>
<keyword evidence="5" id="KW-1185">Reference proteome</keyword>
<evidence type="ECO:0000313" key="4">
    <source>
        <dbReference type="EnsemblMetazoa" id="OVOC10373.1"/>
    </source>
</evidence>
<name>A0A8R1XR37_ONCVO</name>
<keyword evidence="2" id="KW-0472">Membrane</keyword>
<dbReference type="EMBL" id="CMVM020000336">
    <property type="status" value="NOT_ANNOTATED_CDS"/>
    <property type="molecule type" value="Genomic_DNA"/>
</dbReference>
<dbReference type="PROSITE" id="PS50853">
    <property type="entry name" value="FN3"/>
    <property type="match status" value="3"/>
</dbReference>
<dbReference type="InterPro" id="IPR013783">
    <property type="entry name" value="Ig-like_fold"/>
</dbReference>
<keyword evidence="2" id="KW-1133">Transmembrane helix</keyword>
<dbReference type="SUPFAM" id="SSF49265">
    <property type="entry name" value="Fibronectin type III"/>
    <property type="match status" value="2"/>
</dbReference>
<dbReference type="Pfam" id="PF00041">
    <property type="entry name" value="fn3"/>
    <property type="match status" value="3"/>
</dbReference>
<feature type="transmembrane region" description="Helical" evidence="2">
    <location>
        <begin position="20"/>
        <end position="39"/>
    </location>
</feature>
<dbReference type="Gene3D" id="2.60.40.10">
    <property type="entry name" value="Immunoglobulins"/>
    <property type="match status" value="3"/>
</dbReference>
<evidence type="ECO:0000259" key="3">
    <source>
        <dbReference type="PROSITE" id="PS50853"/>
    </source>
</evidence>
<dbReference type="CDD" id="cd00063">
    <property type="entry name" value="FN3"/>
    <property type="match status" value="3"/>
</dbReference>